<evidence type="ECO:0000313" key="9">
    <source>
        <dbReference type="Proteomes" id="UP001556367"/>
    </source>
</evidence>
<keyword evidence="6" id="KW-0408">Iron</keyword>
<dbReference type="SUPFAM" id="SSF48264">
    <property type="entry name" value="Cytochrome P450"/>
    <property type="match status" value="1"/>
</dbReference>
<evidence type="ECO:0000313" key="8">
    <source>
        <dbReference type="EMBL" id="KAL0960434.1"/>
    </source>
</evidence>
<keyword evidence="7" id="KW-0503">Monooxygenase</keyword>
<evidence type="ECO:0000256" key="6">
    <source>
        <dbReference type="ARBA" id="ARBA00023004"/>
    </source>
</evidence>
<keyword evidence="3" id="KW-0349">Heme</keyword>
<comment type="caution">
    <text evidence="8">The sequence shown here is derived from an EMBL/GenBank/DDBJ whole genome shotgun (WGS) entry which is preliminary data.</text>
</comment>
<dbReference type="EMBL" id="JASNQZ010000001">
    <property type="protein sequence ID" value="KAL0960434.1"/>
    <property type="molecule type" value="Genomic_DNA"/>
</dbReference>
<dbReference type="PANTHER" id="PTHR46300:SF7">
    <property type="entry name" value="P450, PUTATIVE (EUROFUNG)-RELATED"/>
    <property type="match status" value="1"/>
</dbReference>
<dbReference type="Proteomes" id="UP001556367">
    <property type="component" value="Unassembled WGS sequence"/>
</dbReference>
<proteinExistence type="inferred from homology"/>
<keyword evidence="5" id="KW-0560">Oxidoreductase</keyword>
<keyword evidence="9" id="KW-1185">Reference proteome</keyword>
<accession>A0ABR3JXV1</accession>
<evidence type="ECO:0000256" key="5">
    <source>
        <dbReference type="ARBA" id="ARBA00023002"/>
    </source>
</evidence>
<organism evidence="8 9">
    <name type="scientific">Hohenbuehelia grisea</name>
    <dbReference type="NCBI Taxonomy" id="104357"/>
    <lineage>
        <taxon>Eukaryota</taxon>
        <taxon>Fungi</taxon>
        <taxon>Dikarya</taxon>
        <taxon>Basidiomycota</taxon>
        <taxon>Agaricomycotina</taxon>
        <taxon>Agaricomycetes</taxon>
        <taxon>Agaricomycetidae</taxon>
        <taxon>Agaricales</taxon>
        <taxon>Pleurotineae</taxon>
        <taxon>Pleurotaceae</taxon>
        <taxon>Hohenbuehelia</taxon>
    </lineage>
</organism>
<dbReference type="InterPro" id="IPR036396">
    <property type="entry name" value="Cyt_P450_sf"/>
</dbReference>
<sequence>MVTYGLTVDTADSEYISHANDTMDLICRASLPGAYLCDFFPFLKYLPSWVPFHKEAAKGKAMIEELVTMPYEHVKRDLALGTARPSLTRDLLSMKKDDIPNFEHAAKWTAGSMYGGLL</sequence>
<dbReference type="InterPro" id="IPR050364">
    <property type="entry name" value="Cytochrome_P450_fung"/>
</dbReference>
<name>A0ABR3JXV1_9AGAR</name>
<comment type="similarity">
    <text evidence="2">Belongs to the cytochrome P450 family.</text>
</comment>
<evidence type="ECO:0000256" key="1">
    <source>
        <dbReference type="ARBA" id="ARBA00001971"/>
    </source>
</evidence>
<dbReference type="PANTHER" id="PTHR46300">
    <property type="entry name" value="P450, PUTATIVE (EUROFUNG)-RELATED-RELATED"/>
    <property type="match status" value="1"/>
</dbReference>
<dbReference type="Gene3D" id="1.10.630.10">
    <property type="entry name" value="Cytochrome P450"/>
    <property type="match status" value="1"/>
</dbReference>
<gene>
    <name evidence="8" type="ORF">HGRIS_005477</name>
</gene>
<evidence type="ECO:0000256" key="2">
    <source>
        <dbReference type="ARBA" id="ARBA00010617"/>
    </source>
</evidence>
<evidence type="ECO:0000256" key="7">
    <source>
        <dbReference type="ARBA" id="ARBA00023033"/>
    </source>
</evidence>
<keyword evidence="4" id="KW-0479">Metal-binding</keyword>
<comment type="cofactor">
    <cofactor evidence="1">
        <name>heme</name>
        <dbReference type="ChEBI" id="CHEBI:30413"/>
    </cofactor>
</comment>
<evidence type="ECO:0000256" key="3">
    <source>
        <dbReference type="ARBA" id="ARBA00022617"/>
    </source>
</evidence>
<protein>
    <submittedName>
        <fullName evidence="8">Uncharacterized protein</fullName>
    </submittedName>
</protein>
<reference evidence="9" key="1">
    <citation type="submission" date="2024-06" db="EMBL/GenBank/DDBJ databases">
        <title>Multi-omics analyses provide insights into the biosynthesis of the anticancer antibiotic pleurotin in Hohenbuehelia grisea.</title>
        <authorList>
            <person name="Weaver J.A."/>
            <person name="Alberti F."/>
        </authorList>
    </citation>
    <scope>NUCLEOTIDE SEQUENCE [LARGE SCALE GENOMIC DNA]</scope>
    <source>
        <strain evidence="9">T-177</strain>
    </source>
</reference>
<evidence type="ECO:0000256" key="4">
    <source>
        <dbReference type="ARBA" id="ARBA00022723"/>
    </source>
</evidence>